<dbReference type="InterPro" id="IPR011705">
    <property type="entry name" value="BACK"/>
</dbReference>
<proteinExistence type="predicted"/>
<dbReference type="Pfam" id="PF07707">
    <property type="entry name" value="BACK"/>
    <property type="match status" value="1"/>
</dbReference>
<dbReference type="AlphaFoldDB" id="A0A1Y1IJK9"/>
<evidence type="ECO:0000313" key="6">
    <source>
        <dbReference type="Proteomes" id="UP000054558"/>
    </source>
</evidence>
<evidence type="ECO:0000313" key="5">
    <source>
        <dbReference type="EMBL" id="GAQ88318.1"/>
    </source>
</evidence>
<reference evidence="5 6" key="1">
    <citation type="journal article" date="2014" name="Nat. Commun.">
        <title>Klebsormidium flaccidum genome reveals primary factors for plant terrestrial adaptation.</title>
        <authorList>
            <person name="Hori K."/>
            <person name="Maruyama F."/>
            <person name="Fujisawa T."/>
            <person name="Togashi T."/>
            <person name="Yamamoto N."/>
            <person name="Seo M."/>
            <person name="Sato S."/>
            <person name="Yamada T."/>
            <person name="Mori H."/>
            <person name="Tajima N."/>
            <person name="Moriyama T."/>
            <person name="Ikeuchi M."/>
            <person name="Watanabe M."/>
            <person name="Wada H."/>
            <person name="Kobayashi K."/>
            <person name="Saito M."/>
            <person name="Masuda T."/>
            <person name="Sasaki-Sekimoto Y."/>
            <person name="Mashiguchi K."/>
            <person name="Awai K."/>
            <person name="Shimojima M."/>
            <person name="Masuda S."/>
            <person name="Iwai M."/>
            <person name="Nobusawa T."/>
            <person name="Narise T."/>
            <person name="Kondo S."/>
            <person name="Saito H."/>
            <person name="Sato R."/>
            <person name="Murakawa M."/>
            <person name="Ihara Y."/>
            <person name="Oshima-Yamada Y."/>
            <person name="Ohtaka K."/>
            <person name="Satoh M."/>
            <person name="Sonobe K."/>
            <person name="Ishii M."/>
            <person name="Ohtani R."/>
            <person name="Kanamori-Sato M."/>
            <person name="Honoki R."/>
            <person name="Miyazaki D."/>
            <person name="Mochizuki H."/>
            <person name="Umetsu J."/>
            <person name="Higashi K."/>
            <person name="Shibata D."/>
            <person name="Kamiya Y."/>
            <person name="Sato N."/>
            <person name="Nakamura Y."/>
            <person name="Tabata S."/>
            <person name="Ida S."/>
            <person name="Kurokawa K."/>
            <person name="Ohta H."/>
        </authorList>
    </citation>
    <scope>NUCLEOTIDE SEQUENCE [LARGE SCALE GENOMIC DNA]</scope>
    <source>
        <strain evidence="5 6">NIES-2285</strain>
    </source>
</reference>
<dbReference type="Proteomes" id="UP000054558">
    <property type="component" value="Unassembled WGS sequence"/>
</dbReference>
<keyword evidence="6" id="KW-1185">Reference proteome</keyword>
<dbReference type="InterPro" id="IPR000210">
    <property type="entry name" value="BTB/POZ_dom"/>
</dbReference>
<feature type="compositionally biased region" description="Basic and acidic residues" evidence="3">
    <location>
        <begin position="1"/>
        <end position="15"/>
    </location>
</feature>
<dbReference type="OrthoDB" id="45365at2759"/>
<dbReference type="PANTHER" id="PTHR46336">
    <property type="entry name" value="OS02G0260700 PROTEIN"/>
    <property type="match status" value="1"/>
</dbReference>
<comment type="pathway">
    <text evidence="2">Protein modification; protein ubiquitination.</text>
</comment>
<dbReference type="PANTHER" id="PTHR46336:SF3">
    <property type="entry name" value="BTB_POZ DOMAIN-CONTAINING PROTEIN POB1"/>
    <property type="match status" value="1"/>
</dbReference>
<evidence type="ECO:0000256" key="1">
    <source>
        <dbReference type="ARBA" id="ARBA00002668"/>
    </source>
</evidence>
<sequence>MEKAQEAEVKTGVEKGEEEASEKEEAGSGSSEEQPGEEENYEEALGILENEAGDSEEGRAASEEEEAWVEEIPVNSIVLAAKSCVLRTMLSNGMKESDKSAPVVLKVTPEEKLAFKELLQFIYVGSLSPAFLQPDASIRALVDLLIVGDKFGVGSLMGAVLTAVTNRKRTVSDDVVLALEVPDALELYPEIKALVSKARAHVVDTFQDVETWSESLEFLTLGQNVVSSLLQSEELDAASEEEIFSAVLVWVRNNFDGMAQRQGAMNELSQHLRFGLMKGEFLLRSVLPLSEMALPETQERVRAGLYFQAFSDVEKLKSEDLSTQPRTGGQGRQVEILCNFTLDEAGARQSSPSAVCIGKRWHIDVQKDPRQDPPTVGMFLVSRGLPGDEGTMPPTRVDFALYVRVWPTGYWKNINSVPAYELKNEGEGYGRADALKMSWEDARKPSCYVGPTNEITVKVHIRQRKLNAGKVEEKK</sequence>
<dbReference type="InterPro" id="IPR011333">
    <property type="entry name" value="SKP1/BTB/POZ_sf"/>
</dbReference>
<protein>
    <submittedName>
        <fullName evidence="5">BTB/POZ/Kelch-associated protein</fullName>
    </submittedName>
</protein>
<accession>A0A1Y1IJK9</accession>
<gene>
    <name evidence="5" type="ORF">KFL_004180020</name>
</gene>
<evidence type="ECO:0000256" key="3">
    <source>
        <dbReference type="SAM" id="MobiDB-lite"/>
    </source>
</evidence>
<dbReference type="SMART" id="SM00875">
    <property type="entry name" value="BACK"/>
    <property type="match status" value="1"/>
</dbReference>
<name>A0A1Y1IJK9_KLENI</name>
<comment type="function">
    <text evidence="1">May act as a substrate-specific adapter of an E3 ubiquitin-protein ligase complex (CUL3-RBX1-BTB) which mediates the ubiquitination and subsequent proteasomal degradation of target proteins.</text>
</comment>
<dbReference type="PROSITE" id="PS50097">
    <property type="entry name" value="BTB"/>
    <property type="match status" value="1"/>
</dbReference>
<dbReference type="InterPro" id="IPR045890">
    <property type="entry name" value="POB1-like"/>
</dbReference>
<dbReference type="SUPFAM" id="SSF54695">
    <property type="entry name" value="POZ domain"/>
    <property type="match status" value="1"/>
</dbReference>
<evidence type="ECO:0000259" key="4">
    <source>
        <dbReference type="PROSITE" id="PS50097"/>
    </source>
</evidence>
<dbReference type="EMBL" id="DF237367">
    <property type="protein sequence ID" value="GAQ88318.1"/>
    <property type="molecule type" value="Genomic_DNA"/>
</dbReference>
<evidence type="ECO:0000256" key="2">
    <source>
        <dbReference type="ARBA" id="ARBA00004906"/>
    </source>
</evidence>
<dbReference type="Pfam" id="PF00651">
    <property type="entry name" value="BTB"/>
    <property type="match status" value="1"/>
</dbReference>
<dbReference type="Gene3D" id="3.30.710.10">
    <property type="entry name" value="Potassium Channel Kv1.1, Chain A"/>
    <property type="match status" value="1"/>
</dbReference>
<organism evidence="5 6">
    <name type="scientific">Klebsormidium nitens</name>
    <name type="common">Green alga</name>
    <name type="synonym">Ulothrix nitens</name>
    <dbReference type="NCBI Taxonomy" id="105231"/>
    <lineage>
        <taxon>Eukaryota</taxon>
        <taxon>Viridiplantae</taxon>
        <taxon>Streptophyta</taxon>
        <taxon>Klebsormidiophyceae</taxon>
        <taxon>Klebsormidiales</taxon>
        <taxon>Klebsormidiaceae</taxon>
        <taxon>Klebsormidium</taxon>
    </lineage>
</organism>
<dbReference type="Gene3D" id="1.25.40.420">
    <property type="match status" value="1"/>
</dbReference>
<feature type="domain" description="BTB" evidence="4">
    <location>
        <begin position="70"/>
        <end position="131"/>
    </location>
</feature>
<feature type="region of interest" description="Disordered" evidence="3">
    <location>
        <begin position="1"/>
        <end position="67"/>
    </location>
</feature>